<protein>
    <submittedName>
        <fullName evidence="1">Uncharacterized protein</fullName>
    </submittedName>
</protein>
<dbReference type="AlphaFoldDB" id="B1BYI7"/>
<sequence length="85" mass="9978">MMFIEAMHIYKFKDGRIKLKTSGKYIWAIPKRLEEENISLGDIVLVPCKKNNAPVIVLNVFENNNKKFGYKHKKVIKVLDKMIKK</sequence>
<evidence type="ECO:0000313" key="2">
    <source>
        <dbReference type="Proteomes" id="UP000005337"/>
    </source>
</evidence>
<comment type="caution">
    <text evidence="1">The sequence shown here is derived from an EMBL/GenBank/DDBJ whole genome shotgun (WGS) entry which is preliminary data.</text>
</comment>
<proteinExistence type="predicted"/>
<evidence type="ECO:0000313" key="1">
    <source>
        <dbReference type="EMBL" id="EDT13238.1"/>
    </source>
</evidence>
<gene>
    <name evidence="1" type="ORF">AC3_A0261</name>
</gene>
<dbReference type="EMBL" id="ABDW01000076">
    <property type="protein sequence ID" value="EDT13238.1"/>
    <property type="molecule type" value="Genomic_DNA"/>
</dbReference>
<dbReference type="InterPro" id="IPR043895">
    <property type="entry name" value="DUF5839"/>
</dbReference>
<dbReference type="RefSeq" id="WP_003466926.1">
    <property type="nucleotide sequence ID" value="NZ_ABDW01000076.1"/>
</dbReference>
<dbReference type="Proteomes" id="UP000005337">
    <property type="component" value="Unassembled WGS sequence"/>
</dbReference>
<dbReference type="Pfam" id="PF19157">
    <property type="entry name" value="DUF5839"/>
    <property type="match status" value="1"/>
</dbReference>
<organism evidence="1 2">
    <name type="scientific">Clostridium perfringens E str. JGS1987</name>
    <dbReference type="NCBI Taxonomy" id="451755"/>
    <lineage>
        <taxon>Bacteria</taxon>
        <taxon>Bacillati</taxon>
        <taxon>Bacillota</taxon>
        <taxon>Clostridia</taxon>
        <taxon>Eubacteriales</taxon>
        <taxon>Clostridiaceae</taxon>
        <taxon>Clostridium</taxon>
    </lineage>
</organism>
<accession>B1BYI7</accession>
<name>B1BYI7_CLOPF</name>
<reference evidence="1 2" key="1">
    <citation type="submission" date="2007-07" db="EMBL/GenBank/DDBJ databases">
        <title>Annotation of Clostridium perfringens E str. JGS1987.</title>
        <authorList>
            <person name="Paulsen I."/>
            <person name="Sebastian Y."/>
        </authorList>
    </citation>
    <scope>NUCLEOTIDE SEQUENCE [LARGE SCALE GENOMIC DNA]</scope>
    <source>
        <strain evidence="2">E str. JGS1987</strain>
    </source>
</reference>